<evidence type="ECO:0000256" key="1">
    <source>
        <dbReference type="ARBA" id="ARBA00006720"/>
    </source>
</evidence>
<dbReference type="Pfam" id="PF02953">
    <property type="entry name" value="zf-Tim10_DDP"/>
    <property type="match status" value="1"/>
</dbReference>
<dbReference type="InterPro" id="IPR035427">
    <property type="entry name" value="Tim10-like_dom_sf"/>
</dbReference>
<reference evidence="7" key="1">
    <citation type="submission" date="2022-07" db="EMBL/GenBank/DDBJ databases">
        <title>Phylogenomic reconstructions and comparative analyses of Kickxellomycotina fungi.</title>
        <authorList>
            <person name="Reynolds N.K."/>
            <person name="Stajich J.E."/>
            <person name="Barry K."/>
            <person name="Grigoriev I.V."/>
            <person name="Crous P."/>
            <person name="Smith M.E."/>
        </authorList>
    </citation>
    <scope>NUCLEOTIDE SEQUENCE</scope>
    <source>
        <strain evidence="7">NBRC 100468</strain>
    </source>
</reference>
<evidence type="ECO:0000259" key="6">
    <source>
        <dbReference type="Pfam" id="PF02953"/>
    </source>
</evidence>
<dbReference type="Gene3D" id="1.10.287.810">
    <property type="entry name" value="Mitochondrial import inner membrane translocase subunit tim13 like domains"/>
    <property type="match status" value="1"/>
</dbReference>
<name>A0A9W8DRK2_9FUNG</name>
<evidence type="ECO:0000313" key="8">
    <source>
        <dbReference type="Proteomes" id="UP001150538"/>
    </source>
</evidence>
<keyword evidence="4 5" id="KW-0811">Translocation</keyword>
<accession>A0A9W8DRK2</accession>
<dbReference type="EMBL" id="JANBPU010000146">
    <property type="protein sequence ID" value="KAJ1915434.1"/>
    <property type="molecule type" value="Genomic_DNA"/>
</dbReference>
<evidence type="ECO:0000313" key="7">
    <source>
        <dbReference type="EMBL" id="KAJ1915434.1"/>
    </source>
</evidence>
<keyword evidence="2 5" id="KW-0472">Membrane</keyword>
<dbReference type="Proteomes" id="UP001150538">
    <property type="component" value="Unassembled WGS sequence"/>
</dbReference>
<keyword evidence="5" id="KW-0143">Chaperone</keyword>
<feature type="domain" description="Tim10-like" evidence="6">
    <location>
        <begin position="16"/>
        <end position="81"/>
    </location>
</feature>
<evidence type="ECO:0000256" key="5">
    <source>
        <dbReference type="RuleBase" id="RU367043"/>
    </source>
</evidence>
<evidence type="ECO:0000256" key="2">
    <source>
        <dbReference type="ARBA" id="ARBA00022792"/>
    </source>
</evidence>
<gene>
    <name evidence="7" type="primary">TIM8</name>
    <name evidence="7" type="ORF">H4219_004324</name>
</gene>
<comment type="subcellular location">
    <subcellularLocation>
        <location evidence="5">Mitochondrion inner membrane</location>
        <topology evidence="5">Peripheral membrane protein</topology>
        <orientation evidence="5">Intermembrane side</orientation>
    </subcellularLocation>
</comment>
<keyword evidence="2 5" id="KW-0999">Mitochondrion inner membrane</keyword>
<keyword evidence="3 5" id="KW-0653">Protein transport</keyword>
<organism evidence="7 8">
    <name type="scientific">Mycoemilia scoparia</name>
    <dbReference type="NCBI Taxonomy" id="417184"/>
    <lineage>
        <taxon>Eukaryota</taxon>
        <taxon>Fungi</taxon>
        <taxon>Fungi incertae sedis</taxon>
        <taxon>Zoopagomycota</taxon>
        <taxon>Kickxellomycotina</taxon>
        <taxon>Kickxellomycetes</taxon>
        <taxon>Kickxellales</taxon>
        <taxon>Kickxellaceae</taxon>
        <taxon>Mycoemilia</taxon>
    </lineage>
</organism>
<comment type="function">
    <text evidence="5">Mitochondrial intermembrane chaperone that participates in the import and insertion of some multi-pass transmembrane proteins into the mitochondrial inner membrane. Also required for the transfer of beta-barrel precursors from the TOM complex to the sorting and assembly machinery (SAM complex) of the outer membrane. Acts as a chaperone-like protein that protects the hydrophobic precursors from aggregation and guide them through the mitochondrial intermembrane space.</text>
</comment>
<dbReference type="InterPro" id="IPR004217">
    <property type="entry name" value="Tim10-like"/>
</dbReference>
<dbReference type="GO" id="GO:0005743">
    <property type="term" value="C:mitochondrial inner membrane"/>
    <property type="evidence" value="ECO:0007669"/>
    <property type="project" value="UniProtKB-SubCell"/>
</dbReference>
<comment type="subunit">
    <text evidence="5">Heterohexamer.</text>
</comment>
<keyword evidence="5" id="KW-0813">Transport</keyword>
<protein>
    <recommendedName>
        <fullName evidence="5">Mitochondrial import inner membrane translocase subunit</fullName>
    </recommendedName>
</protein>
<keyword evidence="8" id="KW-1185">Reference proteome</keyword>
<sequence length="83" mass="9609">MSSPDFDQKTQEELKKFLDAENAKAQMQSTIHEFTGRCWDKCIKSATSNNNKIDSTEKACLENCVNRFVDTSMFIVKRLQNRN</sequence>
<keyword evidence="5" id="KW-1015">Disulfide bond</keyword>
<dbReference type="AlphaFoldDB" id="A0A9W8DRK2"/>
<comment type="domain">
    <text evidence="5">The twin CX3C motif contains 4 conserved Cys residues that form 2 disulfide bonds in the mitochondrial intermembrane space.</text>
</comment>
<proteinExistence type="inferred from homology"/>
<comment type="similarity">
    <text evidence="1 5">Belongs to the small Tim family.</text>
</comment>
<evidence type="ECO:0000256" key="4">
    <source>
        <dbReference type="ARBA" id="ARBA00023010"/>
    </source>
</evidence>
<dbReference type="GO" id="GO:0015031">
    <property type="term" value="P:protein transport"/>
    <property type="evidence" value="ECO:0007669"/>
    <property type="project" value="UniProtKB-KW"/>
</dbReference>
<comment type="caution">
    <text evidence="7">The sequence shown here is derived from an EMBL/GenBank/DDBJ whole genome shotgun (WGS) entry which is preliminary data.</text>
</comment>
<evidence type="ECO:0000256" key="3">
    <source>
        <dbReference type="ARBA" id="ARBA00022927"/>
    </source>
</evidence>
<dbReference type="SUPFAM" id="SSF144122">
    <property type="entry name" value="Tim10-like"/>
    <property type="match status" value="1"/>
</dbReference>
<keyword evidence="5" id="KW-0496">Mitochondrion</keyword>
<dbReference type="OrthoDB" id="344165at2759"/>